<protein>
    <recommendedName>
        <fullName evidence="4">Dirigent protein</fullName>
    </recommendedName>
</protein>
<keyword evidence="3" id="KW-1185">Reference proteome</keyword>
<feature type="signal peptide" evidence="1">
    <location>
        <begin position="1"/>
        <end position="20"/>
    </location>
</feature>
<feature type="chain" id="PRO_5017086822" description="Dirigent protein" evidence="1">
    <location>
        <begin position="21"/>
        <end position="193"/>
    </location>
</feature>
<evidence type="ECO:0008006" key="4">
    <source>
        <dbReference type="Google" id="ProtNLM"/>
    </source>
</evidence>
<accession>A0A383V9E6</accession>
<evidence type="ECO:0000313" key="2">
    <source>
        <dbReference type="EMBL" id="SZX60956.1"/>
    </source>
</evidence>
<dbReference type="Gene3D" id="2.40.480.10">
    <property type="entry name" value="Allene oxide cyclase-like"/>
    <property type="match status" value="1"/>
</dbReference>
<gene>
    <name evidence="2" type="ORF">BQ4739_LOCUS1495</name>
</gene>
<proteinExistence type="predicted"/>
<sequence length="193" mass="20163">MTRAAFVVTALMTFVLLAQADEAQPGHWGGKPGGSSGPRFSTLSGVNYMPAATDNLYRYYRFSILLTTTFAEAYDPTNTSQALLSVVSSGDVTDAPTGTKVGVFQQNAIVVTPGAPGATQAVSTFMTLELGTDQDDSIQIAGSFDQAAGSAPADHDLAITGGTGVYTGAGGFIELLETKKGTLTVYVPRYRKF</sequence>
<dbReference type="AlphaFoldDB" id="A0A383V9E6"/>
<keyword evidence="1" id="KW-0732">Signal</keyword>
<dbReference type="InterPro" id="IPR044859">
    <property type="entry name" value="Allene_oxi_cyc_Dirigent"/>
</dbReference>
<reference evidence="2 3" key="1">
    <citation type="submission" date="2016-10" db="EMBL/GenBank/DDBJ databases">
        <authorList>
            <person name="Cai Z."/>
        </authorList>
    </citation>
    <scope>NUCLEOTIDE SEQUENCE [LARGE SCALE GENOMIC DNA]</scope>
</reference>
<evidence type="ECO:0000256" key="1">
    <source>
        <dbReference type="SAM" id="SignalP"/>
    </source>
</evidence>
<organism evidence="2 3">
    <name type="scientific">Tetradesmus obliquus</name>
    <name type="common">Green alga</name>
    <name type="synonym">Acutodesmus obliquus</name>
    <dbReference type="NCBI Taxonomy" id="3088"/>
    <lineage>
        <taxon>Eukaryota</taxon>
        <taxon>Viridiplantae</taxon>
        <taxon>Chlorophyta</taxon>
        <taxon>core chlorophytes</taxon>
        <taxon>Chlorophyceae</taxon>
        <taxon>CS clade</taxon>
        <taxon>Sphaeropleales</taxon>
        <taxon>Scenedesmaceae</taxon>
        <taxon>Tetradesmus</taxon>
    </lineage>
</organism>
<dbReference type="EMBL" id="FNXT01000115">
    <property type="protein sequence ID" value="SZX60956.1"/>
    <property type="molecule type" value="Genomic_DNA"/>
</dbReference>
<name>A0A383V9E6_TETOB</name>
<dbReference type="Proteomes" id="UP000256970">
    <property type="component" value="Unassembled WGS sequence"/>
</dbReference>
<evidence type="ECO:0000313" key="3">
    <source>
        <dbReference type="Proteomes" id="UP000256970"/>
    </source>
</evidence>